<proteinExistence type="predicted"/>
<evidence type="ECO:0000313" key="2">
    <source>
        <dbReference type="Proteomes" id="UP000218332"/>
    </source>
</evidence>
<sequence length="113" mass="13162">MDNQIEISFRSDKEHVQAWEAALKLLVQDGTAGMEFQDHMLKHFGKSVDEKLEEFLEEWGTEVFYVEGWDQENSQFSFEIPAIDDWDAQIDQLRSLFSLCPISGLKIELFGEE</sequence>
<dbReference type="EMBL" id="NMPM01000104">
    <property type="protein sequence ID" value="PAV24778.1"/>
    <property type="molecule type" value="Genomic_DNA"/>
</dbReference>
<dbReference type="RefSeq" id="WP_095612128.1">
    <property type="nucleotide sequence ID" value="NZ_NMPM01000104.1"/>
</dbReference>
<dbReference type="AlphaFoldDB" id="A0A2A2I043"/>
<accession>A0A2A2I043</accession>
<name>A0A2A2I043_9GAMM</name>
<protein>
    <submittedName>
        <fullName evidence="1">Uncharacterized protein</fullName>
    </submittedName>
</protein>
<gene>
    <name evidence="1" type="ORF">CF392_14335</name>
</gene>
<organism evidence="1 2">
    <name type="scientific">Tamilnaduibacter salinus</name>
    <dbReference type="NCBI Taxonomy" id="1484056"/>
    <lineage>
        <taxon>Bacteria</taxon>
        <taxon>Pseudomonadati</taxon>
        <taxon>Pseudomonadota</taxon>
        <taxon>Gammaproteobacteria</taxon>
        <taxon>Pseudomonadales</taxon>
        <taxon>Marinobacteraceae</taxon>
        <taxon>Tamilnaduibacter</taxon>
    </lineage>
</organism>
<reference evidence="1 2" key="1">
    <citation type="submission" date="2017-07" db="EMBL/GenBank/DDBJ databases">
        <title>Tamlnaduibacter salinus (Mi-7) genome sequencing.</title>
        <authorList>
            <person name="Verma A."/>
            <person name="Krishnamurthi S."/>
        </authorList>
    </citation>
    <scope>NUCLEOTIDE SEQUENCE [LARGE SCALE GENOMIC DNA]</scope>
    <source>
        <strain evidence="1 2">Mi-7</strain>
    </source>
</reference>
<keyword evidence="2" id="KW-1185">Reference proteome</keyword>
<comment type="caution">
    <text evidence="1">The sequence shown here is derived from an EMBL/GenBank/DDBJ whole genome shotgun (WGS) entry which is preliminary data.</text>
</comment>
<evidence type="ECO:0000313" key="1">
    <source>
        <dbReference type="EMBL" id="PAV24778.1"/>
    </source>
</evidence>
<dbReference type="Proteomes" id="UP000218332">
    <property type="component" value="Unassembled WGS sequence"/>
</dbReference>